<sequence>MCQSRLDFVHNPPLLYYCSNGQWQFYSDPAKPYDPPIEPWPDCSDRLDDVSIKTQSQMFTVCQLGVGDDESAHLPSVTALRQSNSKFLKRKELIASENKVYGWQVFPSVKVTDDRSEKQIRVNVDLQNEIITYDVTPT</sequence>
<dbReference type="AlphaFoldDB" id="A0A9X0DBI1"/>
<evidence type="ECO:0000313" key="2">
    <source>
        <dbReference type="Proteomes" id="UP001163046"/>
    </source>
</evidence>
<keyword evidence="2" id="KW-1185">Reference proteome</keyword>
<comment type="caution">
    <text evidence="1">The sequence shown here is derived from an EMBL/GenBank/DDBJ whole genome shotgun (WGS) entry which is preliminary data.</text>
</comment>
<accession>A0A9X0DBI1</accession>
<evidence type="ECO:0000313" key="1">
    <source>
        <dbReference type="EMBL" id="KAJ7394467.1"/>
    </source>
</evidence>
<dbReference type="Proteomes" id="UP001163046">
    <property type="component" value="Unassembled WGS sequence"/>
</dbReference>
<organism evidence="1 2">
    <name type="scientific">Desmophyllum pertusum</name>
    <dbReference type="NCBI Taxonomy" id="174260"/>
    <lineage>
        <taxon>Eukaryota</taxon>
        <taxon>Metazoa</taxon>
        <taxon>Cnidaria</taxon>
        <taxon>Anthozoa</taxon>
        <taxon>Hexacorallia</taxon>
        <taxon>Scleractinia</taxon>
        <taxon>Caryophylliina</taxon>
        <taxon>Caryophylliidae</taxon>
        <taxon>Desmophyllum</taxon>
    </lineage>
</organism>
<reference evidence="1" key="1">
    <citation type="submission" date="2023-01" db="EMBL/GenBank/DDBJ databases">
        <title>Genome assembly of the deep-sea coral Lophelia pertusa.</title>
        <authorList>
            <person name="Herrera S."/>
            <person name="Cordes E."/>
        </authorList>
    </citation>
    <scope>NUCLEOTIDE SEQUENCE</scope>
    <source>
        <strain evidence="1">USNM1676648</strain>
        <tissue evidence="1">Polyp</tissue>
    </source>
</reference>
<gene>
    <name evidence="1" type="ORF">OS493_000278</name>
</gene>
<dbReference type="EMBL" id="MU825396">
    <property type="protein sequence ID" value="KAJ7394467.1"/>
    <property type="molecule type" value="Genomic_DNA"/>
</dbReference>
<protein>
    <submittedName>
        <fullName evidence="1">Uncharacterized protein</fullName>
    </submittedName>
</protein>
<name>A0A9X0DBI1_9CNID</name>
<proteinExistence type="predicted"/>
<dbReference type="OrthoDB" id="5969849at2759"/>